<evidence type="ECO:0000313" key="8">
    <source>
        <dbReference type="EMBL" id="MED6241148.1"/>
    </source>
</evidence>
<feature type="region of interest" description="Disordered" evidence="6">
    <location>
        <begin position="147"/>
        <end position="180"/>
    </location>
</feature>
<feature type="region of interest" description="Disordered" evidence="6">
    <location>
        <begin position="286"/>
        <end position="352"/>
    </location>
</feature>
<feature type="compositionally biased region" description="Acidic residues" evidence="6">
    <location>
        <begin position="571"/>
        <end position="580"/>
    </location>
</feature>
<evidence type="ECO:0000256" key="3">
    <source>
        <dbReference type="ARBA" id="ARBA00022860"/>
    </source>
</evidence>
<keyword evidence="3" id="KW-0112">Calmodulin-binding</keyword>
<feature type="compositionally biased region" description="Basic and acidic residues" evidence="6">
    <location>
        <begin position="1224"/>
        <end position="1245"/>
    </location>
</feature>
<feature type="region of interest" description="Disordered" evidence="6">
    <location>
        <begin position="366"/>
        <end position="423"/>
    </location>
</feature>
<name>A0ABU7AT80_9TELE</name>
<feature type="compositionally biased region" description="Polar residues" evidence="6">
    <location>
        <begin position="29"/>
        <end position="44"/>
    </location>
</feature>
<keyword evidence="9" id="KW-1185">Reference proteome</keyword>
<feature type="compositionally biased region" description="Basic and acidic residues" evidence="6">
    <location>
        <begin position="1353"/>
        <end position="1388"/>
    </location>
</feature>
<feature type="compositionally biased region" description="Basic and acidic residues" evidence="6">
    <location>
        <begin position="499"/>
        <end position="516"/>
    </location>
</feature>
<feature type="compositionally biased region" description="Acidic residues" evidence="6">
    <location>
        <begin position="1159"/>
        <end position="1171"/>
    </location>
</feature>
<feature type="compositionally biased region" description="Basic and acidic residues" evidence="6">
    <location>
        <begin position="457"/>
        <end position="481"/>
    </location>
</feature>
<feature type="compositionally biased region" description="Acidic residues" evidence="6">
    <location>
        <begin position="202"/>
        <end position="211"/>
    </location>
</feature>
<feature type="compositionally biased region" description="Basic and acidic residues" evidence="6">
    <location>
        <begin position="2087"/>
        <end position="2107"/>
    </location>
</feature>
<feature type="region of interest" description="Disordered" evidence="6">
    <location>
        <begin position="200"/>
        <end position="257"/>
    </location>
</feature>
<evidence type="ECO:0000256" key="2">
    <source>
        <dbReference type="ARBA" id="ARBA00022553"/>
    </source>
</evidence>
<feature type="compositionally biased region" description="Basic and acidic residues" evidence="6">
    <location>
        <begin position="1064"/>
        <end position="1086"/>
    </location>
</feature>
<dbReference type="InterPro" id="IPR028540">
    <property type="entry name" value="AKAP12"/>
</dbReference>
<feature type="compositionally biased region" description="Acidic residues" evidence="6">
    <location>
        <begin position="1625"/>
        <end position="1634"/>
    </location>
</feature>
<feature type="compositionally biased region" description="Polar residues" evidence="6">
    <location>
        <begin position="1594"/>
        <end position="1604"/>
    </location>
</feature>
<feature type="domain" description="A kinase-anchoring proteins AKAP-5 and AKAP-12 calmodulin (CaM)-binding" evidence="7">
    <location>
        <begin position="425"/>
        <end position="445"/>
    </location>
</feature>
<organism evidence="8 9">
    <name type="scientific">Ataeniobius toweri</name>
    <dbReference type="NCBI Taxonomy" id="208326"/>
    <lineage>
        <taxon>Eukaryota</taxon>
        <taxon>Metazoa</taxon>
        <taxon>Chordata</taxon>
        <taxon>Craniata</taxon>
        <taxon>Vertebrata</taxon>
        <taxon>Euteleostomi</taxon>
        <taxon>Actinopterygii</taxon>
        <taxon>Neopterygii</taxon>
        <taxon>Teleostei</taxon>
        <taxon>Neoteleostei</taxon>
        <taxon>Acanthomorphata</taxon>
        <taxon>Ovalentaria</taxon>
        <taxon>Atherinomorphae</taxon>
        <taxon>Cyprinodontiformes</taxon>
        <taxon>Goodeidae</taxon>
        <taxon>Ataeniobius</taxon>
    </lineage>
</organism>
<feature type="compositionally biased region" description="Basic and acidic residues" evidence="6">
    <location>
        <begin position="312"/>
        <end position="340"/>
    </location>
</feature>
<feature type="compositionally biased region" description="Polar residues" evidence="6">
    <location>
        <begin position="230"/>
        <end position="239"/>
    </location>
</feature>
<feature type="region of interest" description="Disordered" evidence="6">
    <location>
        <begin position="1570"/>
        <end position="1659"/>
    </location>
</feature>
<dbReference type="InterPro" id="IPR001573">
    <property type="entry name" value="AKAP_WSK"/>
</dbReference>
<feature type="compositionally biased region" description="Basic residues" evidence="6">
    <location>
        <begin position="557"/>
        <end position="567"/>
    </location>
</feature>
<gene>
    <name evidence="8" type="ORF">ATANTOWER_032911</name>
</gene>
<evidence type="ECO:0000313" key="9">
    <source>
        <dbReference type="Proteomes" id="UP001345963"/>
    </source>
</evidence>
<evidence type="ECO:0000259" key="7">
    <source>
        <dbReference type="PROSITE" id="PS51893"/>
    </source>
</evidence>
<proteinExistence type="predicted"/>
<evidence type="ECO:0000256" key="6">
    <source>
        <dbReference type="SAM" id="MobiDB-lite"/>
    </source>
</evidence>
<sequence length="2311" mass="253613">MGDAQSAPREARSDAVEESGEAKDVETGQDINNKVLKNNGQISDINKKAESSKVELNGHCDDEIAIEAAICPDIDASDLLKEETTLENDQMNLPEVTEETLEEQIGHNDVIEMDAKQNDINESFKKFFSNIGLKLTVKRGSTDKGAVPVDVAMDGPSKPKDIKVEDTASKTIGDAQENTDLNTAEEAVENDSTVCQALTDVTPDDFQEQEEEKTAETKEQITSHDAGISSPLSEGATQQEDPRPASPASLDETASPFKKFFTTGIFSGLRKKKKLEDDEVGEKALVEGGEKLTQAAHDQQHDEGVTPGVDAAKTENEFHEEKTKKENLIAKSAKAQDEAKAPSIVVNEITNSREIVQESPLKRLLSGSSLKKLSKKQKDRKSSDANLSDSGEHISDQLLSSAESAENKKVETPAQTSAEALSGEDGAWFSFKKLVTPQKKKKASVDHEEGQIPSSRDGAKSSEGEQISDHSIEEEKRRKDSSVSWEAVLCGSGRRRSRKTSDSEDETPHIDSEDNKQNGGSKEAPPGTSNEMQEILASSPKQTGSPPEGDEGSTWRSFKKLVTPKRKVKDEEESNSEEDSAFSIKRLLSGRKTRKSLDVSADEVSKEASICDEDSDTPAVVPLSEFDLPETQTDAEKESYIVKEADSKPQIDIKIKQEVQVQDTVPIETIEIPVNEGASEKEASSAAATNEDELTDSSKHQQLSDIPEEGVLTENTPASYAEEAAKDETIAEDLLEITSEAITAPEPADVTLEDETEMVSAVSQLIDSSKTSGNTTPVPIEYNVMNTESLLQQVSETISVSSKAVPVCLEEPSPERVVCSVSHQILQSSELDHPKILEIHRGSDATSIKTGLNTEGIDAVNKVAATAQAESISHLNEAISTEIASEIPKEELDTAESAAGEVCEVNVSGLQKDIKDLQITAKNQHVIEDAGDVDVEVVSTESLPKGEEAAEVLTNQAENSIRKTHSKEELVVTSAADAEEPSGKEVHQNMTEEDTETKEKAFEQTQNEAQPPATVDELEELVGAEIAELTNEEFNIQSHEEGSPENIQLTEILSQDLTEVTKENKEPQIVKAKLDQSPEKEMKEDMVQTLNTEVSVSENISTAEMDTDEPKPIESLPVSEEAEKKEPPNYQSKVTEELESFQPPTLEDAAQSFNKEEQLSDDPAAETDEEESKQVESLTEVTDEVERKEPQIAAAQIDGSEVTEVLEIVQAPTSESEENAVHSFHKEVSLPDFSPAEKHTEESKPLESLTEDEQEHKEPEMDETQIYQPEVTEGFEGVQAQTLESQKDVLLSLNKEVSLSDISPAETEAFKQVASLSEVTDQQEDKETKTDAAQTDIAEPIEELKSLETPTVKSEDKVVQSITKDTETDIQSDKSEDKEPQTDAAQSDHVEKLIRAQAPIFNSEKDAFQAVLFSENISSAVTNIEEPEMVTFLSEVHEEQDDKESQTKIHTLESSEVTQASEVKESINVVQEAILESEGSRVEVLEKDITPHEAVPKAETVEEKPRDIQECLTQGIVEAKDAPETEYAQESEAAVAPSLDQEAISSEACDVEVISYDTPAEEMITEELIMTESKEPPSVELEGLPPNTHDITSDVETCQPTTAPSDEESKTQELEQQTVLQDVPQPEDIDIVTEEPERKPERQLDQETDSKRRDAKVRHEENVLKDLEGLQALTAVHISSVNEDPRRVLEKTTCLEETQPDMDEVSEESKNEGDLSEQQEKVEEEKTGLLSHAEIKVASTNYNIISHEVMSNLEHVSTEKLNVMVREDLMGKMASETEFIDTVETTTQLVSDEINQVAEPSIAVVTMRVPSVEIEVNHKVQVHVMDVDIRSAKNAVDTVIQVGVTEDKEVIDVCHESIQEVENLSATAGIEGETTNEEIQVTVQDVMQHVTSNLPETPSKLAMENVEQVIKQSETMIEVCETDQKESVETEDGKVINVGSEAVIERPGEEAAVIIENSGITAEQEGLEESKVPSIIPQSSDVSIKDHKEDLEEVKDEELEVCTAARDVSAEELAGKGPKESTMEPLPCTQGQIATPGNARLAVPQSTGVISSVGNLESPSSLSLEFKLNIQFAQAKAPTWPSAVPTERTEPVKHADVSEAGVHTEESVRQRDECKKQTELNEVAVQAASITEPDASSYLIQRAVIASQPVLQDVGIQAVETTDKVEQIQSTERAIPKVQAVEVFQSARQEKRTVLVSKPLLSEVKKGWAFRQSEEENDQDVWLDAEEDIYAQQETQTSRDKVDEHVKLQSESEQKDEAEPELEFEMACSLETEDTESQRDVLKKESCEIESEGEDFTVALEDLGTSVSAME</sequence>
<feature type="compositionally biased region" description="Basic and acidic residues" evidence="6">
    <location>
        <begin position="157"/>
        <end position="168"/>
    </location>
</feature>
<keyword evidence="4" id="KW-0472">Membrane</keyword>
<feature type="region of interest" description="Disordered" evidence="6">
    <location>
        <begin position="1694"/>
        <end position="1727"/>
    </location>
</feature>
<dbReference type="PANTHER" id="PTHR23209">
    <property type="entry name" value="A-KINASE ANCHOR PROTEIN 12"/>
    <property type="match status" value="1"/>
</dbReference>
<dbReference type="Pfam" id="PF03832">
    <property type="entry name" value="WSK"/>
    <property type="match status" value="1"/>
</dbReference>
<feature type="domain" description="A kinase-anchoring proteins AKAP-5 and AKAP-12 calmodulin (CaM)-binding" evidence="7">
    <location>
        <begin position="552"/>
        <end position="572"/>
    </location>
</feature>
<evidence type="ECO:0000256" key="4">
    <source>
        <dbReference type="ARBA" id="ARBA00023136"/>
    </source>
</evidence>
<feature type="compositionally biased region" description="Basic and acidic residues" evidence="6">
    <location>
        <begin position="2237"/>
        <end position="2257"/>
    </location>
</feature>
<dbReference type="PROSITE" id="PS51893">
    <property type="entry name" value="AKAP_CAM_BD"/>
    <property type="match status" value="2"/>
</dbReference>
<feature type="compositionally biased region" description="Basic and acidic residues" evidence="6">
    <location>
        <begin position="9"/>
        <end position="26"/>
    </location>
</feature>
<feature type="region of interest" description="Disordered" evidence="6">
    <location>
        <begin position="671"/>
        <end position="713"/>
    </location>
</feature>
<feature type="region of interest" description="Disordered" evidence="6">
    <location>
        <begin position="2081"/>
        <end position="2107"/>
    </location>
</feature>
<comment type="caution">
    <text evidence="8">The sequence shown here is derived from an EMBL/GenBank/DDBJ whole genome shotgun (WGS) entry which is preliminary data.</text>
</comment>
<accession>A0ABU7AT80</accession>
<evidence type="ECO:0000256" key="5">
    <source>
        <dbReference type="ARBA" id="ARBA00023288"/>
    </source>
</evidence>
<reference evidence="8 9" key="1">
    <citation type="submission" date="2021-07" db="EMBL/GenBank/DDBJ databases">
        <authorList>
            <person name="Palmer J.M."/>
        </authorList>
    </citation>
    <scope>NUCLEOTIDE SEQUENCE [LARGE SCALE GENOMIC DNA]</scope>
    <source>
        <strain evidence="8 9">AT_MEX2019</strain>
        <tissue evidence="8">Muscle</tissue>
    </source>
</reference>
<feature type="region of interest" description="Disordered" evidence="6">
    <location>
        <begin position="1"/>
        <end position="53"/>
    </location>
</feature>
<feature type="region of interest" description="Disordered" evidence="6">
    <location>
        <begin position="435"/>
        <end position="638"/>
    </location>
</feature>
<feature type="region of interest" description="Disordered" evidence="6">
    <location>
        <begin position="1313"/>
        <end position="1388"/>
    </location>
</feature>
<dbReference type="Proteomes" id="UP001345963">
    <property type="component" value="Unassembled WGS sequence"/>
</dbReference>
<keyword evidence="5" id="KW-0449">Lipoprotein</keyword>
<feature type="compositionally biased region" description="Polar residues" evidence="6">
    <location>
        <begin position="1088"/>
        <end position="1104"/>
    </location>
</feature>
<feature type="compositionally biased region" description="Basic and acidic residues" evidence="6">
    <location>
        <begin position="212"/>
        <end position="222"/>
    </location>
</feature>
<feature type="region of interest" description="Disordered" evidence="6">
    <location>
        <begin position="1064"/>
        <end position="1262"/>
    </location>
</feature>
<protein>
    <recommendedName>
        <fullName evidence="7">A kinase-anchoring proteins AKAP-5 and AKAP-12 calmodulin (CaM)-binding domain-containing protein</fullName>
    </recommendedName>
</protein>
<feature type="compositionally biased region" description="Basic and acidic residues" evidence="6">
    <location>
        <begin position="1635"/>
        <end position="1659"/>
    </location>
</feature>
<dbReference type="PANTHER" id="PTHR23209:SF4">
    <property type="entry name" value="A-KINASE ANCHOR PROTEIN 12"/>
    <property type="match status" value="1"/>
</dbReference>
<feature type="region of interest" description="Disordered" evidence="6">
    <location>
        <begin position="2233"/>
        <end position="2262"/>
    </location>
</feature>
<feature type="compositionally biased region" description="Basic and acidic residues" evidence="6">
    <location>
        <begin position="1707"/>
        <end position="1727"/>
    </location>
</feature>
<dbReference type="EMBL" id="JAHUTI010029603">
    <property type="protein sequence ID" value="MED6241148.1"/>
    <property type="molecule type" value="Genomic_DNA"/>
</dbReference>
<evidence type="ECO:0000256" key="1">
    <source>
        <dbReference type="ARBA" id="ARBA00004635"/>
    </source>
</evidence>
<comment type="subcellular location">
    <subcellularLocation>
        <location evidence="1">Membrane</location>
        <topology evidence="1">Lipid-anchor</topology>
    </subcellularLocation>
</comment>
<feature type="region of interest" description="Disordered" evidence="6">
    <location>
        <begin position="974"/>
        <end position="1010"/>
    </location>
</feature>
<keyword evidence="2" id="KW-0597">Phosphoprotein</keyword>